<evidence type="ECO:0000313" key="4">
    <source>
        <dbReference type="EMBL" id="WAR21132.1"/>
    </source>
</evidence>
<feature type="domain" description="EDRF1 TPR repeats region" evidence="2">
    <location>
        <begin position="342"/>
        <end position="422"/>
    </location>
</feature>
<feature type="region of interest" description="Disordered" evidence="1">
    <location>
        <begin position="199"/>
        <end position="253"/>
    </location>
</feature>
<feature type="domain" description="EDRF1 N-terminal" evidence="3">
    <location>
        <begin position="72"/>
        <end position="107"/>
    </location>
</feature>
<keyword evidence="5" id="KW-1185">Reference proteome</keyword>
<accession>A0ABY7FJD1</accession>
<dbReference type="Pfam" id="PF23723">
    <property type="entry name" value="TPR_EDRF1"/>
    <property type="match status" value="1"/>
</dbReference>
<dbReference type="PANTHER" id="PTHR15000">
    <property type="entry name" value="ERYTHROID DIFFERENTIATION-RELATED FACTOR 1"/>
    <property type="match status" value="1"/>
</dbReference>
<sequence>MSDDIDNKDRQLVPVDQKNDKSIVPYHGVRSMAEVKHGIVHFESPFSQLSLNTDLNIPPSNWLRTSSKLEQHIPFEKSHVSMMVHRVGKTLLLDEFDIHKQLLRTEQMKCVPRPSKRRDSLQNRNIVCDTESDVSVAATNRMLTRDDLSLIPDPLPKQYEIIKTEDIPDLENSKFDPQSVCTSASYLLSDLYVPDSSLDDDWSLPGSSSEENSDEESQQCNSDEAIPLHYEPIRKNEKNANKNTKTHTADPDTKYEVKVDLDLQMTSVTPDSALKVILPHKAEENDALLSSLYGLLGDARLGLLKTGLLPVDWPVIWKTSPPEECAILEMTEKEFETFDLQEKSLTGMQTTWDQASQALKEGIGVFECIEDKANQALLHCNLGRLMRLIAQTYTNTVQIGNKQEFTPLEREYYNKLVKVYKQINSRKSGKEASSKADDMKKLYAASLGHGKADSDSATVISRCKFLLTVLTQVTCFYQEVLQKDLEVRHSLMC</sequence>
<evidence type="ECO:0000259" key="2">
    <source>
        <dbReference type="Pfam" id="PF23723"/>
    </source>
</evidence>
<reference evidence="4" key="1">
    <citation type="submission" date="2022-11" db="EMBL/GenBank/DDBJ databases">
        <title>Centuries of genome instability and evolution in soft-shell clam transmissible cancer (bioRxiv).</title>
        <authorList>
            <person name="Hart S.F.M."/>
            <person name="Yonemitsu M.A."/>
            <person name="Giersch R.M."/>
            <person name="Beal B.F."/>
            <person name="Arriagada G."/>
            <person name="Davis B.W."/>
            <person name="Ostrander E.A."/>
            <person name="Goff S.P."/>
            <person name="Metzger M.J."/>
        </authorList>
    </citation>
    <scope>NUCLEOTIDE SEQUENCE</scope>
    <source>
        <strain evidence="4">MELC-2E11</strain>
        <tissue evidence="4">Siphon/mantle</tissue>
    </source>
</reference>
<dbReference type="InterPro" id="IPR056583">
    <property type="entry name" value="EDRF1_TPR"/>
</dbReference>
<gene>
    <name evidence="4" type="ORF">MAR_015106</name>
</gene>
<organism evidence="4 5">
    <name type="scientific">Mya arenaria</name>
    <name type="common">Soft-shell clam</name>
    <dbReference type="NCBI Taxonomy" id="6604"/>
    <lineage>
        <taxon>Eukaryota</taxon>
        <taxon>Metazoa</taxon>
        <taxon>Spiralia</taxon>
        <taxon>Lophotrochozoa</taxon>
        <taxon>Mollusca</taxon>
        <taxon>Bivalvia</taxon>
        <taxon>Autobranchia</taxon>
        <taxon>Heteroconchia</taxon>
        <taxon>Euheterodonta</taxon>
        <taxon>Imparidentia</taxon>
        <taxon>Neoheterodontei</taxon>
        <taxon>Myida</taxon>
        <taxon>Myoidea</taxon>
        <taxon>Myidae</taxon>
        <taxon>Mya</taxon>
    </lineage>
</organism>
<dbReference type="EMBL" id="CP111023">
    <property type="protein sequence ID" value="WAR21132.1"/>
    <property type="molecule type" value="Genomic_DNA"/>
</dbReference>
<evidence type="ECO:0000313" key="5">
    <source>
        <dbReference type="Proteomes" id="UP001164746"/>
    </source>
</evidence>
<evidence type="ECO:0000259" key="3">
    <source>
        <dbReference type="Pfam" id="PF23788"/>
    </source>
</evidence>
<evidence type="ECO:0000256" key="1">
    <source>
        <dbReference type="SAM" id="MobiDB-lite"/>
    </source>
</evidence>
<protein>
    <submittedName>
        <fullName evidence="4">EDRF1-like protein</fullName>
    </submittedName>
</protein>
<proteinExistence type="predicted"/>
<name>A0ABY7FJD1_MYAAR</name>
<dbReference type="Proteomes" id="UP001164746">
    <property type="component" value="Chromosome 12"/>
</dbReference>
<feature type="compositionally biased region" description="Basic and acidic residues" evidence="1">
    <location>
        <begin position="231"/>
        <end position="240"/>
    </location>
</feature>
<dbReference type="InterPro" id="IPR056582">
    <property type="entry name" value="EDRF1_N"/>
</dbReference>
<dbReference type="PANTHER" id="PTHR15000:SF1">
    <property type="entry name" value="ERYTHROID DIFFERENTIATION-RELATED FACTOR 1"/>
    <property type="match status" value="1"/>
</dbReference>
<dbReference type="Pfam" id="PF23788">
    <property type="entry name" value="EDRF1_N"/>
    <property type="match status" value="1"/>
</dbReference>